<evidence type="ECO:0000313" key="4">
    <source>
        <dbReference type="EMBL" id="KAJ0403824.1"/>
    </source>
</evidence>
<feature type="region of interest" description="Disordered" evidence="3">
    <location>
        <begin position="1005"/>
        <end position="1047"/>
    </location>
</feature>
<dbReference type="Gene3D" id="1.25.40.10">
    <property type="entry name" value="Tetratricopeptide repeat domain"/>
    <property type="match status" value="4"/>
</dbReference>
<comment type="caution">
    <text evidence="4">The sequence shown here is derived from an EMBL/GenBank/DDBJ whole genome shotgun (WGS) entry which is preliminary data.</text>
</comment>
<dbReference type="PANTHER" id="PTHR47447">
    <property type="entry name" value="OS03G0856100 PROTEIN"/>
    <property type="match status" value="1"/>
</dbReference>
<accession>A0AAD5MDH9</accession>
<protein>
    <recommendedName>
        <fullName evidence="6">Pentacotripeptide-repeat region of PRORP domain-containing protein</fullName>
    </recommendedName>
</protein>
<feature type="region of interest" description="Disordered" evidence="3">
    <location>
        <begin position="865"/>
        <end position="884"/>
    </location>
</feature>
<dbReference type="PROSITE" id="PS51375">
    <property type="entry name" value="PPR"/>
    <property type="match status" value="1"/>
</dbReference>
<evidence type="ECO:0000256" key="1">
    <source>
        <dbReference type="ARBA" id="ARBA00022737"/>
    </source>
</evidence>
<evidence type="ECO:0008006" key="6">
    <source>
        <dbReference type="Google" id="ProtNLM"/>
    </source>
</evidence>
<dbReference type="PANTHER" id="PTHR47447:SF17">
    <property type="entry name" value="OS12G0638900 PROTEIN"/>
    <property type="match status" value="1"/>
</dbReference>
<dbReference type="Pfam" id="PF01535">
    <property type="entry name" value="PPR"/>
    <property type="match status" value="1"/>
</dbReference>
<evidence type="ECO:0000313" key="5">
    <source>
        <dbReference type="Proteomes" id="UP001209570"/>
    </source>
</evidence>
<feature type="repeat" description="PPR" evidence="2">
    <location>
        <begin position="582"/>
        <end position="616"/>
    </location>
</feature>
<dbReference type="InterPro" id="IPR011990">
    <property type="entry name" value="TPR-like_helical_dom_sf"/>
</dbReference>
<keyword evidence="1" id="KW-0677">Repeat</keyword>
<dbReference type="EMBL" id="JAKCXM010000074">
    <property type="protein sequence ID" value="KAJ0403824.1"/>
    <property type="molecule type" value="Genomic_DNA"/>
</dbReference>
<proteinExistence type="predicted"/>
<evidence type="ECO:0000256" key="2">
    <source>
        <dbReference type="PROSITE-ProRule" id="PRU00708"/>
    </source>
</evidence>
<keyword evidence="5" id="KW-1185">Reference proteome</keyword>
<feature type="region of interest" description="Disordered" evidence="3">
    <location>
        <begin position="636"/>
        <end position="677"/>
    </location>
</feature>
<dbReference type="InterPro" id="IPR002885">
    <property type="entry name" value="PPR_rpt"/>
</dbReference>
<evidence type="ECO:0000256" key="3">
    <source>
        <dbReference type="SAM" id="MobiDB-lite"/>
    </source>
</evidence>
<gene>
    <name evidence="4" type="ORF">P43SY_003921</name>
</gene>
<organism evidence="4 5">
    <name type="scientific">Pythium insidiosum</name>
    <name type="common">Pythiosis disease agent</name>
    <dbReference type="NCBI Taxonomy" id="114742"/>
    <lineage>
        <taxon>Eukaryota</taxon>
        <taxon>Sar</taxon>
        <taxon>Stramenopiles</taxon>
        <taxon>Oomycota</taxon>
        <taxon>Peronosporomycetes</taxon>
        <taxon>Pythiales</taxon>
        <taxon>Pythiaceae</taxon>
        <taxon>Pythium</taxon>
    </lineage>
</organism>
<feature type="compositionally biased region" description="Acidic residues" evidence="3">
    <location>
        <begin position="641"/>
        <end position="675"/>
    </location>
</feature>
<name>A0AAD5MDH9_PYTIN</name>
<dbReference type="NCBIfam" id="TIGR00756">
    <property type="entry name" value="PPR"/>
    <property type="match status" value="1"/>
</dbReference>
<feature type="compositionally biased region" description="Acidic residues" evidence="3">
    <location>
        <begin position="1013"/>
        <end position="1035"/>
    </location>
</feature>
<sequence>MLHRVVRHCARRRPRAATTLSLTHLHRLNPRLPCACVHVRSVVTPAIVGDRPRATETEPPVAASAIATAVSPAVSMLQDLIAATPSAQVHREVSDSAPSRRQRNRRLRRALGRRDFAAALAELQALLATASSAPTHPVTADNYARLLSLWSTDQSQRNQRVDLAPVVALLELLVREGRASEQLFNTAFTACLHRRALRPALSLLALLRSDGRAPSDVALASLLSCYARLTTQHPRRQSLFVAEADALWTEYLSTRSGEGRAPSLAVVNAMLFVFRSTRGRALDAAALVSRSREDWGLEPDARTVNTLLVTMLKDEEVAEAARFVLTVDLALVDADMLRRVVDACRRAGEWTLCDRLRRALALQGVGQGDRELQLQWTRCRRRDASDGVGSAVALPSARVRTTGTTIRADPNDDRQRRPQLRRALQRVLSARAPRRLPAADSTIDDSQIDALLVAGDRRTWGEALRAADTDDLELLHDSLVDAGSDRLVPAGLRPWLWTQYLGALKQRRRWRRAVDALQALVESGEALRTLDVHAFDNVLQACAQARQPRALRRVWRLLEECRSGGREVPGRPRRPSDDLRPTRKTFEALLSAYAAAGDVDAALDAFHALQRSGFAVEIVHVNGLLKAIAVATQRHVHGGDADDDDDEGSLEQDVEEEEEEEEEEGDEEREKEDEEEHVKELARIALAVVEQETTVRENEETKLLANEATLWLLFRSLRGAASVVATSPSDDEQDDDEQDVFAEELAAAARSLAVALSPPRLSPRVGALAIDTLRFLGDVDGCFELYNAFVSRGGAAFATTDTVRALFQACESSDDLEATERLGLALLEHLVSPEELGLARESDGALSAWRELVAAETLAWAARHDHRRQRRRGSTTENDVGHSTAAATVPASSLFQRVLARLVDASFVSPSPRWVDGLLAAPALAGDVARVQAMVGQLERAGVASLWSSPAVCNRVLQACSVAGDGVRAVETMEHALNDHGVRPDVVTFNTALSALRRALLKRQRQQKAERDASEEDEIDDEDDETGEQDQDDGDAAVPVGSHSASTPWSRIESDLLARVLSLLDEMQTRRVAPTAETFGLAVSICALRGDATGVLAVVDRLQEHATRASRRVGGATQRTDRVLELMAPATLCSYVDACASQGDAARLLALQRELRAPVSRAVVRRLVDALDAVGSWREALQTVKHMKSSYGLAPHASDFAQAMAICNRREAFDWVEPIFVTMQSVYRVAPTAACFVERILALEQRGQWVQATQEFMAMQRACRADELQPSLLAKIALGRYSERGRRLDN</sequence>
<reference evidence="4" key="1">
    <citation type="submission" date="2021-12" db="EMBL/GenBank/DDBJ databases">
        <title>Prjna785345.</title>
        <authorList>
            <person name="Rujirawat T."/>
            <person name="Krajaejun T."/>
        </authorList>
    </citation>
    <scope>NUCLEOTIDE SEQUENCE</scope>
    <source>
        <strain evidence="4">Pi057C3</strain>
    </source>
</reference>
<dbReference type="Proteomes" id="UP001209570">
    <property type="component" value="Unassembled WGS sequence"/>
</dbReference>